<evidence type="ECO:0000313" key="3">
    <source>
        <dbReference type="EMBL" id="KAJ1255099.1"/>
    </source>
</evidence>
<dbReference type="OrthoDB" id="695123at2759"/>
<dbReference type="EMBL" id="MU629814">
    <property type="protein sequence ID" value="KAJ1255099.1"/>
    <property type="molecule type" value="Genomic_DNA"/>
</dbReference>
<feature type="chain" id="PRO_5040755364" evidence="2">
    <location>
        <begin position="26"/>
        <end position="122"/>
    </location>
</feature>
<comment type="caution">
    <text evidence="3">The sequence shown here is derived from an EMBL/GenBank/DDBJ whole genome shotgun (WGS) entry which is preliminary data.</text>
</comment>
<dbReference type="AlphaFoldDB" id="A0A9W8CDA7"/>
<gene>
    <name evidence="3" type="ORF">BS78_K290200</name>
</gene>
<feature type="signal peptide" evidence="2">
    <location>
        <begin position="1"/>
        <end position="25"/>
    </location>
</feature>
<organism evidence="3 4">
    <name type="scientific">Paspalum vaginatum</name>
    <name type="common">seashore paspalum</name>
    <dbReference type="NCBI Taxonomy" id="158149"/>
    <lineage>
        <taxon>Eukaryota</taxon>
        <taxon>Viridiplantae</taxon>
        <taxon>Streptophyta</taxon>
        <taxon>Embryophyta</taxon>
        <taxon>Tracheophyta</taxon>
        <taxon>Spermatophyta</taxon>
        <taxon>Magnoliopsida</taxon>
        <taxon>Liliopsida</taxon>
        <taxon>Poales</taxon>
        <taxon>Poaceae</taxon>
        <taxon>PACMAD clade</taxon>
        <taxon>Panicoideae</taxon>
        <taxon>Andropogonodae</taxon>
        <taxon>Paspaleae</taxon>
        <taxon>Paspalinae</taxon>
        <taxon>Paspalum</taxon>
    </lineage>
</organism>
<dbReference type="Proteomes" id="UP001164776">
    <property type="component" value="Unassembled WGS sequence"/>
</dbReference>
<feature type="compositionally biased region" description="Gly residues" evidence="1">
    <location>
        <begin position="49"/>
        <end position="60"/>
    </location>
</feature>
<proteinExistence type="predicted"/>
<keyword evidence="2" id="KW-0732">Signal</keyword>
<evidence type="ECO:0000313" key="4">
    <source>
        <dbReference type="Proteomes" id="UP001164776"/>
    </source>
</evidence>
<sequence length="122" mass="13313">MGGAGPPGRLHPRLRLLSTVSAALAEKGGTGKGDEVPPRGGTKYSRRGPIGGQRRGKGGGLFISSLRRRWCKLWDGSKLQKKFAQKDVDKFRKELVVDLICLEANEIQEAEDVVEGIMNQNN</sequence>
<name>A0A9W8CDA7_9POAL</name>
<feature type="region of interest" description="Disordered" evidence="1">
    <location>
        <begin position="27"/>
        <end position="60"/>
    </location>
</feature>
<keyword evidence="4" id="KW-1185">Reference proteome</keyword>
<evidence type="ECO:0000256" key="2">
    <source>
        <dbReference type="SAM" id="SignalP"/>
    </source>
</evidence>
<evidence type="ECO:0000256" key="1">
    <source>
        <dbReference type="SAM" id="MobiDB-lite"/>
    </source>
</evidence>
<protein>
    <submittedName>
        <fullName evidence="3">Uncharacterized protein</fullName>
    </submittedName>
</protein>
<reference evidence="3 4" key="1">
    <citation type="submission" date="2022-10" db="EMBL/GenBank/DDBJ databases">
        <title>WGS assembly of Paspalum vaginatum 540-79.</title>
        <authorList>
            <person name="Sun G."/>
            <person name="Wase N."/>
            <person name="Shu S."/>
            <person name="Jenkins J."/>
            <person name="Zhou B."/>
            <person name="Torres-Rodriguez J."/>
            <person name="Chen C."/>
            <person name="Sandor L."/>
            <person name="Plott C."/>
            <person name="Yoshinga Y."/>
            <person name="Daum C."/>
            <person name="Qi P."/>
            <person name="Barry K."/>
            <person name="Lipzen A."/>
            <person name="Berry L."/>
            <person name="Pedersen C."/>
            <person name="Gottilla T."/>
            <person name="Foltz A."/>
            <person name="Yu H."/>
            <person name="O'Malley R."/>
            <person name="Zhang C."/>
            <person name="Devos K."/>
            <person name="Sigmon B."/>
            <person name="Yu B."/>
            <person name="Obata T."/>
            <person name="Schmutz J."/>
            <person name="Schnable J."/>
        </authorList>
    </citation>
    <scope>NUCLEOTIDE SEQUENCE [LARGE SCALE GENOMIC DNA]</scope>
    <source>
        <strain evidence="4">cv. 540-79</strain>
    </source>
</reference>
<accession>A0A9W8CDA7</accession>